<dbReference type="PANTHER" id="PTHR32305:SF15">
    <property type="entry name" value="PROTEIN RHSA-RELATED"/>
    <property type="match status" value="1"/>
</dbReference>
<reference evidence="3 4" key="1">
    <citation type="submission" date="2013-05" db="EMBL/GenBank/DDBJ databases">
        <title>Draft genome sequence of Rubidibacter lacunae KORDI 51-2.</title>
        <authorList>
            <person name="Choi D.H."/>
            <person name="Noh J.H."/>
            <person name="Kwon K.-K."/>
            <person name="Lee J.-H."/>
            <person name="Ryu J.-Y."/>
        </authorList>
    </citation>
    <scope>NUCLEOTIDE SEQUENCE [LARGE SCALE GENOMIC DNA]</scope>
    <source>
        <strain evidence="3 4">KORDI 51-2</strain>
    </source>
</reference>
<dbReference type="AlphaFoldDB" id="U5DKR5"/>
<evidence type="ECO:0000313" key="4">
    <source>
        <dbReference type="Proteomes" id="UP000016960"/>
    </source>
</evidence>
<keyword evidence="4" id="KW-1185">Reference proteome</keyword>
<sequence length="307" mass="34502">MTPVSVSMLTSSRLNVTDPKANTTTFTYDDFYRLIRETNQLGLAREYKYDKVGNRTRATDRNGRVRTFEYDHRDRLTAEKWRTGRDGLRTFSYNYDAAGQLKTAGDRDSNYAYSYDSNGRLTKVDNSGTPDVPEVVLTYGYDSAGNRTSVSDNVGGVETWTFDDLNRVASIAQSGSGVIDKRVEFAYDAASQLDTIKRFNSSSGGSSIVTSDYDFDNRGRLTELTHGSIARYSFDYDAGDRLTRLSTPDGTATYKYDQTDQLTSANYSYQDDEGYSYHSNGNRTNTGYETGGDKRLLSDGTYTYEYD</sequence>
<dbReference type="eggNOG" id="COG3209">
    <property type="taxonomic scope" value="Bacteria"/>
</dbReference>
<dbReference type="PANTHER" id="PTHR32305">
    <property type="match status" value="1"/>
</dbReference>
<dbReference type="InParanoid" id="U5DKR5"/>
<dbReference type="InterPro" id="IPR056823">
    <property type="entry name" value="TEN-like_YD-shell"/>
</dbReference>
<name>U5DKR5_9CHRO</name>
<dbReference type="Proteomes" id="UP000016960">
    <property type="component" value="Unassembled WGS sequence"/>
</dbReference>
<dbReference type="InterPro" id="IPR006530">
    <property type="entry name" value="YD"/>
</dbReference>
<dbReference type="InterPro" id="IPR050708">
    <property type="entry name" value="T6SS_VgrG/RHS"/>
</dbReference>
<dbReference type="EMBL" id="ASSJ01000049">
    <property type="protein sequence ID" value="ERN41502.1"/>
    <property type="molecule type" value="Genomic_DNA"/>
</dbReference>
<dbReference type="STRING" id="582515.KR51_00020810"/>
<dbReference type="NCBIfam" id="TIGR01643">
    <property type="entry name" value="YD_repeat_2x"/>
    <property type="match status" value="4"/>
</dbReference>
<dbReference type="Pfam" id="PF25023">
    <property type="entry name" value="TEN_YD-shell"/>
    <property type="match status" value="1"/>
</dbReference>
<comment type="caution">
    <text evidence="3">The sequence shown here is derived from an EMBL/GenBank/DDBJ whole genome shotgun (WGS) entry which is preliminary data.</text>
</comment>
<protein>
    <submittedName>
        <fullName evidence="3">Rhs family protein</fullName>
    </submittedName>
</protein>
<gene>
    <name evidence="3" type="ORF">KR51_00020810</name>
</gene>
<accession>U5DKR5</accession>
<proteinExistence type="predicted"/>
<feature type="domain" description="Teneurin-like YD-shell" evidence="2">
    <location>
        <begin position="10"/>
        <end position="193"/>
    </location>
</feature>
<organism evidence="3 4">
    <name type="scientific">Rubidibacter lacunae KORDI 51-2</name>
    <dbReference type="NCBI Taxonomy" id="582515"/>
    <lineage>
        <taxon>Bacteria</taxon>
        <taxon>Bacillati</taxon>
        <taxon>Cyanobacteriota</taxon>
        <taxon>Cyanophyceae</taxon>
        <taxon>Oscillatoriophycideae</taxon>
        <taxon>Chroococcales</taxon>
        <taxon>Aphanothecaceae</taxon>
        <taxon>Rubidibacter</taxon>
    </lineage>
</organism>
<evidence type="ECO:0000256" key="1">
    <source>
        <dbReference type="ARBA" id="ARBA00022737"/>
    </source>
</evidence>
<evidence type="ECO:0000313" key="3">
    <source>
        <dbReference type="EMBL" id="ERN41502.1"/>
    </source>
</evidence>
<keyword evidence="1" id="KW-0677">Repeat</keyword>
<dbReference type="Gene3D" id="2.180.10.10">
    <property type="entry name" value="RHS repeat-associated core"/>
    <property type="match status" value="2"/>
</dbReference>
<evidence type="ECO:0000259" key="2">
    <source>
        <dbReference type="Pfam" id="PF25023"/>
    </source>
</evidence>